<dbReference type="SUPFAM" id="SSF141072">
    <property type="entry name" value="CalX-like"/>
    <property type="match status" value="1"/>
</dbReference>
<evidence type="ECO:0000256" key="1">
    <source>
        <dbReference type="ARBA" id="ARBA00022729"/>
    </source>
</evidence>
<evidence type="ECO:0000256" key="4">
    <source>
        <dbReference type="SAM" id="SignalP"/>
    </source>
</evidence>
<dbReference type="AlphaFoldDB" id="A0A3E4KT00"/>
<feature type="chain" id="PRO_5044592914" description="Calx-beta domain-containing protein" evidence="4">
    <location>
        <begin position="22"/>
        <end position="294"/>
    </location>
</feature>
<keyword evidence="3" id="KW-0106">Calcium</keyword>
<evidence type="ECO:0000313" key="8">
    <source>
        <dbReference type="Proteomes" id="UP000286003"/>
    </source>
</evidence>
<dbReference type="GeneID" id="26161834"/>
<evidence type="ECO:0000256" key="3">
    <source>
        <dbReference type="ARBA" id="ARBA00022837"/>
    </source>
</evidence>
<accession>A0A3E4KT00</accession>
<evidence type="ECO:0000259" key="5">
    <source>
        <dbReference type="Pfam" id="PF03160"/>
    </source>
</evidence>
<feature type="domain" description="Calx-beta" evidence="5">
    <location>
        <begin position="36"/>
        <end position="148"/>
    </location>
</feature>
<dbReference type="PROSITE" id="PS51257">
    <property type="entry name" value="PROKAR_LIPOPROTEIN"/>
    <property type="match status" value="1"/>
</dbReference>
<dbReference type="Gene3D" id="2.60.40.2030">
    <property type="match status" value="1"/>
</dbReference>
<proteinExistence type="predicted"/>
<dbReference type="EMBL" id="RCXO01000080">
    <property type="protein sequence ID" value="RYT70306.1"/>
    <property type="molecule type" value="Genomic_DNA"/>
</dbReference>
<protein>
    <recommendedName>
        <fullName evidence="5">Calx-beta domain-containing protein</fullName>
    </recommendedName>
</protein>
<evidence type="ECO:0000313" key="9">
    <source>
        <dbReference type="Proteomes" id="UP000291191"/>
    </source>
</evidence>
<evidence type="ECO:0000256" key="2">
    <source>
        <dbReference type="ARBA" id="ARBA00022737"/>
    </source>
</evidence>
<reference evidence="6 8" key="1">
    <citation type="submission" date="2018-08" db="EMBL/GenBank/DDBJ databases">
        <title>A genome reference for cultivated species of the human gut microbiota.</title>
        <authorList>
            <person name="Zou Y."/>
            <person name="Xue W."/>
            <person name="Luo G."/>
        </authorList>
    </citation>
    <scope>NUCLEOTIDE SEQUENCE [LARGE SCALE GENOMIC DNA]</scope>
    <source>
        <strain evidence="6 8">AF31-23</strain>
    </source>
</reference>
<name>A0A3E4KT00_9BACE</name>
<evidence type="ECO:0000313" key="6">
    <source>
        <dbReference type="EMBL" id="RHN07672.1"/>
    </source>
</evidence>
<reference evidence="7 9" key="2">
    <citation type="journal article" date="2019" name="Science, e1252229">
        <title>Invertible promoters mediate bacterial phase variation, antibiotic resistance, and host adaptation in the gut.</title>
        <authorList>
            <person name="Jiang X."/>
            <person name="Hall A.B."/>
            <person name="Arthur T.D."/>
            <person name="Plichta D.R."/>
            <person name="Covington C.T."/>
            <person name="Poyet M."/>
            <person name="Crothers J."/>
            <person name="Moses P.L."/>
            <person name="Tolonen A.C."/>
            <person name="Vlamakis H."/>
            <person name="Alm E.J."/>
            <person name="Xavier R.J."/>
        </authorList>
    </citation>
    <scope>NUCLEOTIDE SEQUENCE [LARGE SCALE GENOMIC DNA]</scope>
    <source>
        <strain evidence="9">bf_0095</strain>
        <strain evidence="7">Bf_0095</strain>
    </source>
</reference>
<feature type="signal peptide" evidence="4">
    <location>
        <begin position="1"/>
        <end position="21"/>
    </location>
</feature>
<dbReference type="EMBL" id="QRQM01000008">
    <property type="protein sequence ID" value="RHN07672.1"/>
    <property type="molecule type" value="Genomic_DNA"/>
</dbReference>
<dbReference type="Pfam" id="PF03160">
    <property type="entry name" value="Calx-beta"/>
    <property type="match status" value="1"/>
</dbReference>
<dbReference type="GO" id="GO:0007154">
    <property type="term" value="P:cell communication"/>
    <property type="evidence" value="ECO:0007669"/>
    <property type="project" value="InterPro"/>
</dbReference>
<evidence type="ECO:0000313" key="7">
    <source>
        <dbReference type="EMBL" id="RYT70306.1"/>
    </source>
</evidence>
<dbReference type="OrthoDB" id="1036489at2"/>
<keyword evidence="9" id="KW-1185">Reference proteome</keyword>
<dbReference type="Proteomes" id="UP000291191">
    <property type="component" value="Unassembled WGS sequence"/>
</dbReference>
<dbReference type="GO" id="GO:0016020">
    <property type="term" value="C:membrane"/>
    <property type="evidence" value="ECO:0007669"/>
    <property type="project" value="InterPro"/>
</dbReference>
<organism evidence="7 9">
    <name type="scientific">Bacteroides intestinalis</name>
    <dbReference type="NCBI Taxonomy" id="329854"/>
    <lineage>
        <taxon>Bacteria</taxon>
        <taxon>Pseudomonadati</taxon>
        <taxon>Bacteroidota</taxon>
        <taxon>Bacteroidia</taxon>
        <taxon>Bacteroidales</taxon>
        <taxon>Bacteroidaceae</taxon>
        <taxon>Bacteroides</taxon>
    </lineage>
</organism>
<keyword evidence="2" id="KW-0677">Repeat</keyword>
<sequence length="294" mass="31355">MKKLTYLILAVGLLFTFAACDDNEPQSFRAADSNASFPTTTASVDENATEPLQIPLALAGIKGSGKVTVTLTASSEGESSPAIEGTDFVIENKEIVFEDGCGVQNVIVRPIDNDVFTGKKTFKIIISATSPKLLESEQNSVLVTIVDDEHPWAAIIGTYNITGISAFDEVTPVSVPAVISASDEDTNVLNVNFGYGTLAKMSVEEVDGEIVVAMKDNQYIGPMPKPTDAWNRYFRATHVEGEDLYTVSALAGIFENGVITFEYGFGFQAIHPSTGASGGFFTLLMDGVVATKAK</sequence>
<keyword evidence="1 4" id="KW-0732">Signal</keyword>
<dbReference type="InterPro" id="IPR003644">
    <property type="entry name" value="Calx_beta"/>
</dbReference>
<dbReference type="InterPro" id="IPR038081">
    <property type="entry name" value="CalX-like_sf"/>
</dbReference>
<gene>
    <name evidence="6" type="ORF">DWZ32_08925</name>
    <name evidence="7" type="ORF">EAJ06_23960</name>
</gene>
<dbReference type="Proteomes" id="UP000286003">
    <property type="component" value="Unassembled WGS sequence"/>
</dbReference>
<dbReference type="RefSeq" id="WP_007667324.1">
    <property type="nucleotide sequence ID" value="NZ_BAABZC010000012.1"/>
</dbReference>
<comment type="caution">
    <text evidence="7">The sequence shown here is derived from an EMBL/GenBank/DDBJ whole genome shotgun (WGS) entry which is preliminary data.</text>
</comment>